<dbReference type="InterPro" id="IPR044005">
    <property type="entry name" value="DZR_2"/>
</dbReference>
<dbReference type="PANTHER" id="PTHR47505:SF1">
    <property type="entry name" value="DNA UTILIZATION PROTEIN YHGH"/>
    <property type="match status" value="1"/>
</dbReference>
<evidence type="ECO:0000313" key="5">
    <source>
        <dbReference type="Proteomes" id="UP000050940"/>
    </source>
</evidence>
<gene>
    <name evidence="4" type="ORF">ABB34_01760</name>
</gene>
<dbReference type="SUPFAM" id="SSF53271">
    <property type="entry name" value="PRTase-like"/>
    <property type="match status" value="1"/>
</dbReference>
<dbReference type="STRING" id="659018.ABB34_01760"/>
<dbReference type="Gene3D" id="3.40.50.2020">
    <property type="match status" value="1"/>
</dbReference>
<comment type="caution">
    <text evidence="4">The sequence shown here is derived from an EMBL/GenBank/DDBJ whole genome shotgun (WGS) entry which is preliminary data.</text>
</comment>
<name>A0A0R0ECK3_9GAMM</name>
<feature type="domain" description="Double zinc ribbon" evidence="3">
    <location>
        <begin position="24"/>
        <end position="80"/>
    </location>
</feature>
<dbReference type="InterPro" id="IPR051910">
    <property type="entry name" value="ComF/GntX_DNA_util-trans"/>
</dbReference>
<keyword evidence="5" id="KW-1185">Reference proteome</keyword>
<dbReference type="CDD" id="cd06223">
    <property type="entry name" value="PRTases_typeI"/>
    <property type="match status" value="1"/>
</dbReference>
<dbReference type="EMBL" id="LDJP01000010">
    <property type="protein sequence ID" value="KRG88040.1"/>
    <property type="molecule type" value="Genomic_DNA"/>
</dbReference>
<accession>A0A0R0ECK3</accession>
<dbReference type="InterPro" id="IPR000836">
    <property type="entry name" value="PRTase_dom"/>
</dbReference>
<evidence type="ECO:0000313" key="4">
    <source>
        <dbReference type="EMBL" id="KRG88040.1"/>
    </source>
</evidence>
<evidence type="ECO:0000256" key="1">
    <source>
        <dbReference type="ARBA" id="ARBA00008007"/>
    </source>
</evidence>
<organism evidence="4 5">
    <name type="scientific">Stenotrophomonas daejeonensis</name>
    <dbReference type="NCBI Taxonomy" id="659018"/>
    <lineage>
        <taxon>Bacteria</taxon>
        <taxon>Pseudomonadati</taxon>
        <taxon>Pseudomonadota</taxon>
        <taxon>Gammaproteobacteria</taxon>
        <taxon>Lysobacterales</taxon>
        <taxon>Lysobacteraceae</taxon>
        <taxon>Stenotrophomonas</taxon>
    </lineage>
</organism>
<dbReference type="PATRIC" id="fig|659018.3.peg.68"/>
<dbReference type="Pfam" id="PF18912">
    <property type="entry name" value="DZR_2"/>
    <property type="match status" value="1"/>
</dbReference>
<sequence>MSMVTPVNQSISERVYIWGSRLSGLLFPPTCLVCTEPAAAGRDLCAACAAGLPWLDSACRRCALPLPAAESAGTLCGACRQARAPLQQVHAALLYAAPVDGLLRRFKFHHDLAAGRLLAQLMGERLAAADPPQALVPVPLHRSRLRQRGYDQALELARPLARHLQLPLLAGLRRVRATAAQSELDAATRRRNLRAAFVAAGPLPPHVALVDDVMTTGATLHAAARALRRAGVTRVDAWVCARVP</sequence>
<evidence type="ECO:0000259" key="3">
    <source>
        <dbReference type="Pfam" id="PF18912"/>
    </source>
</evidence>
<evidence type="ECO:0000259" key="2">
    <source>
        <dbReference type="Pfam" id="PF00156"/>
    </source>
</evidence>
<dbReference type="AlphaFoldDB" id="A0A0R0ECK3"/>
<reference evidence="4 5" key="1">
    <citation type="submission" date="2015-05" db="EMBL/GenBank/DDBJ databases">
        <title>Genome sequencing and analysis of members of genus Stenotrophomonas.</title>
        <authorList>
            <person name="Patil P.P."/>
            <person name="Midha S."/>
            <person name="Patil P.B."/>
        </authorList>
    </citation>
    <scope>NUCLEOTIDE SEQUENCE [LARGE SCALE GENOMIC DNA]</scope>
    <source>
        <strain evidence="4 5">JCM 16244</strain>
    </source>
</reference>
<protein>
    <submittedName>
        <fullName evidence="4">Competence protein ComF</fullName>
    </submittedName>
</protein>
<dbReference type="Pfam" id="PF00156">
    <property type="entry name" value="Pribosyltran"/>
    <property type="match status" value="1"/>
</dbReference>
<feature type="domain" description="Phosphoribosyltransferase" evidence="2">
    <location>
        <begin position="153"/>
        <end position="240"/>
    </location>
</feature>
<proteinExistence type="inferred from homology"/>
<dbReference type="InterPro" id="IPR029057">
    <property type="entry name" value="PRTase-like"/>
</dbReference>
<dbReference type="PANTHER" id="PTHR47505">
    <property type="entry name" value="DNA UTILIZATION PROTEIN YHGH"/>
    <property type="match status" value="1"/>
</dbReference>
<dbReference type="Proteomes" id="UP000050940">
    <property type="component" value="Unassembled WGS sequence"/>
</dbReference>
<comment type="similarity">
    <text evidence="1">Belongs to the ComF/GntX family.</text>
</comment>